<feature type="transmembrane region" description="Helical" evidence="11">
    <location>
        <begin position="20"/>
        <end position="41"/>
    </location>
</feature>
<reference evidence="14" key="1">
    <citation type="submission" date="2016-12" db="EMBL/GenBank/DDBJ databases">
        <title>Complete Genome Sequence of Beggiatoa leptomitiformis D-401.</title>
        <authorList>
            <person name="Fomenkov A."/>
            <person name="Vincze T."/>
            <person name="Grabovich M."/>
            <person name="Anton B.P."/>
            <person name="Dubinina G."/>
            <person name="Orlova M."/>
            <person name="Belousova E."/>
            <person name="Roberts R.J."/>
        </authorList>
    </citation>
    <scope>NUCLEOTIDE SEQUENCE [LARGE SCALE GENOMIC DNA]</scope>
    <source>
        <strain evidence="14">D-401</strain>
    </source>
</reference>
<keyword evidence="9 13" id="KW-0482">Metalloprotease</keyword>
<dbReference type="EMBL" id="CP018889">
    <property type="protein sequence ID" value="AUI69877.1"/>
    <property type="molecule type" value="Genomic_DNA"/>
</dbReference>
<dbReference type="RefSeq" id="WP_062152162.1">
    <property type="nucleotide sequence ID" value="NZ_CP012373.2"/>
</dbReference>
<evidence type="ECO:0000256" key="5">
    <source>
        <dbReference type="ARBA" id="ARBA00022723"/>
    </source>
</evidence>
<dbReference type="Pfam" id="PF01435">
    <property type="entry name" value="Peptidase_M48"/>
    <property type="match status" value="1"/>
</dbReference>
<keyword evidence="7" id="KW-0862">Zinc</keyword>
<evidence type="ECO:0000256" key="7">
    <source>
        <dbReference type="ARBA" id="ARBA00022833"/>
    </source>
</evidence>
<protein>
    <submittedName>
        <fullName evidence="13">M48 family metalloprotease</fullName>
    </submittedName>
</protein>
<dbReference type="Gene3D" id="3.30.2010.10">
    <property type="entry name" value="Metalloproteases ('zincins'), catalytic domain"/>
    <property type="match status" value="1"/>
</dbReference>
<evidence type="ECO:0000256" key="4">
    <source>
        <dbReference type="ARBA" id="ARBA00022692"/>
    </source>
</evidence>
<keyword evidence="8 11" id="KW-1133">Transmembrane helix</keyword>
<evidence type="ECO:0000313" key="14">
    <source>
        <dbReference type="Proteomes" id="UP000234271"/>
    </source>
</evidence>
<evidence type="ECO:0000256" key="2">
    <source>
        <dbReference type="ARBA" id="ARBA00022475"/>
    </source>
</evidence>
<keyword evidence="5" id="KW-0479">Metal-binding</keyword>
<evidence type="ECO:0000256" key="6">
    <source>
        <dbReference type="ARBA" id="ARBA00022801"/>
    </source>
</evidence>
<organism evidence="13 14">
    <name type="scientific">Beggiatoa leptomitoformis</name>
    <dbReference type="NCBI Taxonomy" id="288004"/>
    <lineage>
        <taxon>Bacteria</taxon>
        <taxon>Pseudomonadati</taxon>
        <taxon>Pseudomonadota</taxon>
        <taxon>Gammaproteobacteria</taxon>
        <taxon>Thiotrichales</taxon>
        <taxon>Thiotrichaceae</taxon>
        <taxon>Beggiatoa</taxon>
    </lineage>
</organism>
<keyword evidence="4 11" id="KW-0812">Transmembrane</keyword>
<evidence type="ECO:0000256" key="10">
    <source>
        <dbReference type="ARBA" id="ARBA00023136"/>
    </source>
</evidence>
<dbReference type="AlphaFoldDB" id="A0A2N9YHA3"/>
<comment type="cofactor">
    <cofactor evidence="1">
        <name>Zn(2+)</name>
        <dbReference type="ChEBI" id="CHEBI:29105"/>
    </cofactor>
</comment>
<evidence type="ECO:0000256" key="9">
    <source>
        <dbReference type="ARBA" id="ARBA00023049"/>
    </source>
</evidence>
<feature type="transmembrane region" description="Helical" evidence="11">
    <location>
        <begin position="61"/>
        <end position="78"/>
    </location>
</feature>
<evidence type="ECO:0000256" key="11">
    <source>
        <dbReference type="SAM" id="Phobius"/>
    </source>
</evidence>
<dbReference type="Proteomes" id="UP000234271">
    <property type="component" value="Chromosome"/>
</dbReference>
<dbReference type="PANTHER" id="PTHR43221:SF2">
    <property type="entry name" value="PROTEASE HTPX HOMOLOG"/>
    <property type="match status" value="1"/>
</dbReference>
<dbReference type="GO" id="GO:0004222">
    <property type="term" value="F:metalloendopeptidase activity"/>
    <property type="evidence" value="ECO:0007669"/>
    <property type="project" value="InterPro"/>
</dbReference>
<feature type="transmembrane region" description="Helical" evidence="11">
    <location>
        <begin position="228"/>
        <end position="253"/>
    </location>
</feature>
<feature type="domain" description="Peptidase M48" evidence="12">
    <location>
        <begin position="108"/>
        <end position="333"/>
    </location>
</feature>
<evidence type="ECO:0000259" key="12">
    <source>
        <dbReference type="Pfam" id="PF01435"/>
    </source>
</evidence>
<evidence type="ECO:0000313" key="13">
    <source>
        <dbReference type="EMBL" id="AUI69877.1"/>
    </source>
</evidence>
<dbReference type="PANTHER" id="PTHR43221">
    <property type="entry name" value="PROTEASE HTPX"/>
    <property type="match status" value="1"/>
</dbReference>
<dbReference type="KEGG" id="blep:AL038_09265"/>
<dbReference type="CDD" id="cd07340">
    <property type="entry name" value="M48B_Htpx_like"/>
    <property type="match status" value="1"/>
</dbReference>
<dbReference type="OrthoDB" id="15218at2"/>
<evidence type="ECO:0000256" key="3">
    <source>
        <dbReference type="ARBA" id="ARBA00022670"/>
    </source>
</evidence>
<dbReference type="GO" id="GO:0006508">
    <property type="term" value="P:proteolysis"/>
    <property type="evidence" value="ECO:0007669"/>
    <property type="project" value="UniProtKB-KW"/>
</dbReference>
<dbReference type="InterPro" id="IPR050083">
    <property type="entry name" value="HtpX_protease"/>
</dbReference>
<name>A0A2N9YHA3_9GAMM</name>
<feature type="transmembrane region" description="Helical" evidence="11">
    <location>
        <begin position="186"/>
        <end position="208"/>
    </location>
</feature>
<gene>
    <name evidence="13" type="ORF">BLE401_15035</name>
</gene>
<evidence type="ECO:0000256" key="1">
    <source>
        <dbReference type="ARBA" id="ARBA00001947"/>
    </source>
</evidence>
<accession>A0A2N9YHA3</accession>
<keyword evidence="3 13" id="KW-0645">Protease</keyword>
<proteinExistence type="predicted"/>
<keyword evidence="6" id="KW-0378">Hydrolase</keyword>
<keyword evidence="2" id="KW-1003">Cell membrane</keyword>
<sequence>MLKVDFFGQQDQAQQKTRWLILYFIIALFVIIGFINLTFFLVGKFISLHHYQLSQWLQSPASHWVIGITLMVILGGTIRRLYQLREGGEALAIMIGATPIEPDTYREEERRLMNVVEEMAIAAGIPVPALYVLQMEHGINSFVAGYHASDVTLVVTRGALEQLDRRELQGVIGHEFSHILQGDMRLNLHLIGILAGILAIGQMGFYLLTGGTYQYEDRLNRNLRDLNIFPFALPFSILLISLGYIGLFCGRVIKSAISRQREFLADAAAVQYTRDPACLVGALLKIKGHRIGSKLYNYRAEEVSHLCFGSAFNLSRLLATHPTLDERITRIDRAYPYRLKYGKLGEQTASQQTAPLSEEYLSFQSTPTVRPPTTKTTVVASIGNPTPEHLAYATKIYQQIPKNILTLVHQQTGAKIITYALLFQGKVADKQAREIVLNTAESTEITQQVIALRQQLDTLGNQVRVPLLDLALPALKKLPYVERTTYLTIINDLIKADGKVSLFEYVLETILRHHLDTHTMRTSTVSYKNLAEALPDISLILSLLAHVGSGQSAYTIALKTLTTQPLPFASIVACKPEKLNGAINRLKYLTPQLKKSVIDACVTCVLADKQVETAELEVLRAVVESLDCPMPPLIG</sequence>
<dbReference type="GO" id="GO:0046872">
    <property type="term" value="F:metal ion binding"/>
    <property type="evidence" value="ECO:0007669"/>
    <property type="project" value="UniProtKB-KW"/>
</dbReference>
<keyword evidence="14" id="KW-1185">Reference proteome</keyword>
<dbReference type="InterPro" id="IPR001915">
    <property type="entry name" value="Peptidase_M48"/>
</dbReference>
<keyword evidence="10 11" id="KW-0472">Membrane</keyword>
<evidence type="ECO:0000256" key="8">
    <source>
        <dbReference type="ARBA" id="ARBA00022989"/>
    </source>
</evidence>
<dbReference type="STRING" id="288004.AL038_09265"/>